<dbReference type="SUPFAM" id="SSF48065">
    <property type="entry name" value="DBL homology domain (DH-domain)"/>
    <property type="match status" value="1"/>
</dbReference>
<reference evidence="4" key="1">
    <citation type="submission" date="2020-05" db="EMBL/GenBank/DDBJ databases">
        <title>Phylogenomic resolution of chytrid fungi.</title>
        <authorList>
            <person name="Stajich J.E."/>
            <person name="Amses K."/>
            <person name="Simmons R."/>
            <person name="Seto K."/>
            <person name="Myers J."/>
            <person name="Bonds A."/>
            <person name="Quandt C.A."/>
            <person name="Barry K."/>
            <person name="Liu P."/>
            <person name="Grigoriev I."/>
            <person name="Longcore J.E."/>
            <person name="James T.Y."/>
        </authorList>
    </citation>
    <scope>NUCLEOTIDE SEQUENCE</scope>
    <source>
        <strain evidence="4">JEL0476</strain>
    </source>
</reference>
<dbReference type="InterPro" id="IPR035899">
    <property type="entry name" value="DBL_dom_sf"/>
</dbReference>
<dbReference type="InterPro" id="IPR000219">
    <property type="entry name" value="DH_dom"/>
</dbReference>
<keyword evidence="5" id="KW-1185">Reference proteome</keyword>
<proteinExistence type="predicted"/>
<name>A0AAD5U431_9FUNG</name>
<sequence>MNDADANNSTNLLFNCVTALEALYENLTKLEKYPNANISQLLDGGDFQNHLSYVTTRMHFLKKATSSQGANYSNNQYNWSEREVLKREYPVGPNDSSSFYKHNSSTSHCDLQQNSIGSEQDYAVRHPPCDTQEIEQIGNSSGQHTVNEMIIDDSLLQNIANKFPPNDTISQEIAPIRNNFMVIRDTMSESFGDNGPELELKIGDKIFADGWGDDKKNFGFGRNERTGAEGIFNLSYITFSNPVEATSSASSSPKLVADEDAPSDALTRLLQKKTERVTSTSSNLNVYPNYNSLSPPVPAKPIVKSDNSLMATLFSTFHSQEATDINTLKRTGQDIPFERQMNVVTQITETMKGIPTAERIAVAGENSNDDSIILNRRQTEPMAKENSPLPNPKRSDSDPVQLNKKDNEVYFALTELIEMEENFCRQLGYVIKHILDAPLPDSIQQYSFQIKSVFKGFKELHAHSSAITESFKLARDGHYAKMGGKELTGVYAVASVFAQFIFEFLIFPKYVADYLLPIRHVPRYPLILSRLRKISDKDHPHFKILDVAEQFVVQLANKMDQVEAEEDQMLKMFEICTKEITNCPQSIISHKRQFLATFKIVIREILLPQLADNNIDGHQKSLDNYYASNIDGHIANPRTAKVPSGSVSSPFFSKIYLFSDLIIFSNFIKETNKNIFSKRVDIGNFLKCEKVDTELE</sequence>
<evidence type="ECO:0000259" key="3">
    <source>
        <dbReference type="PROSITE" id="PS50010"/>
    </source>
</evidence>
<dbReference type="Gene3D" id="1.20.900.10">
    <property type="entry name" value="Dbl homology (DH) domain"/>
    <property type="match status" value="2"/>
</dbReference>
<dbReference type="PROSITE" id="PS50010">
    <property type="entry name" value="DH_2"/>
    <property type="match status" value="1"/>
</dbReference>
<evidence type="ECO:0000256" key="1">
    <source>
        <dbReference type="SAM" id="Coils"/>
    </source>
</evidence>
<evidence type="ECO:0000256" key="2">
    <source>
        <dbReference type="SAM" id="MobiDB-lite"/>
    </source>
</evidence>
<evidence type="ECO:0000313" key="5">
    <source>
        <dbReference type="Proteomes" id="UP001211065"/>
    </source>
</evidence>
<accession>A0AAD5U431</accession>
<feature type="region of interest" description="Disordered" evidence="2">
    <location>
        <begin position="368"/>
        <end position="401"/>
    </location>
</feature>
<feature type="domain" description="DH" evidence="3">
    <location>
        <begin position="517"/>
        <end position="562"/>
    </location>
</feature>
<gene>
    <name evidence="4" type="ORF">HK099_000983</name>
</gene>
<dbReference type="EMBL" id="JADGJW010000125">
    <property type="protein sequence ID" value="KAJ3223562.1"/>
    <property type="molecule type" value="Genomic_DNA"/>
</dbReference>
<feature type="non-terminal residue" evidence="4">
    <location>
        <position position="696"/>
    </location>
</feature>
<protein>
    <recommendedName>
        <fullName evidence="3">DH domain-containing protein</fullName>
    </recommendedName>
</protein>
<evidence type="ECO:0000313" key="4">
    <source>
        <dbReference type="EMBL" id="KAJ3223562.1"/>
    </source>
</evidence>
<dbReference type="AlphaFoldDB" id="A0AAD5U431"/>
<dbReference type="Proteomes" id="UP001211065">
    <property type="component" value="Unassembled WGS sequence"/>
</dbReference>
<keyword evidence="1" id="KW-0175">Coiled coil</keyword>
<organism evidence="4 5">
    <name type="scientific">Clydaea vesicula</name>
    <dbReference type="NCBI Taxonomy" id="447962"/>
    <lineage>
        <taxon>Eukaryota</taxon>
        <taxon>Fungi</taxon>
        <taxon>Fungi incertae sedis</taxon>
        <taxon>Chytridiomycota</taxon>
        <taxon>Chytridiomycota incertae sedis</taxon>
        <taxon>Chytridiomycetes</taxon>
        <taxon>Lobulomycetales</taxon>
        <taxon>Lobulomycetaceae</taxon>
        <taxon>Clydaea</taxon>
    </lineage>
</organism>
<comment type="caution">
    <text evidence="4">The sequence shown here is derived from an EMBL/GenBank/DDBJ whole genome shotgun (WGS) entry which is preliminary data.</text>
</comment>
<dbReference type="GO" id="GO:0005085">
    <property type="term" value="F:guanyl-nucleotide exchange factor activity"/>
    <property type="evidence" value="ECO:0007669"/>
    <property type="project" value="InterPro"/>
</dbReference>
<feature type="coiled-coil region" evidence="1">
    <location>
        <begin position="545"/>
        <end position="572"/>
    </location>
</feature>